<dbReference type="InterPro" id="IPR007345">
    <property type="entry name" value="Polysacch_pyruvyl_Trfase"/>
</dbReference>
<keyword evidence="3" id="KW-1185">Reference proteome</keyword>
<evidence type="ECO:0000313" key="3">
    <source>
        <dbReference type="Proteomes" id="UP000028007"/>
    </source>
</evidence>
<dbReference type="PANTHER" id="PTHR36836">
    <property type="entry name" value="COLANIC ACID BIOSYNTHESIS PROTEIN WCAK"/>
    <property type="match status" value="1"/>
</dbReference>
<gene>
    <name evidence="2" type="ORF">N180_15360</name>
</gene>
<dbReference type="Pfam" id="PF04230">
    <property type="entry name" value="PS_pyruv_trans"/>
    <property type="match status" value="1"/>
</dbReference>
<evidence type="ECO:0000259" key="1">
    <source>
        <dbReference type="Pfam" id="PF04230"/>
    </source>
</evidence>
<comment type="caution">
    <text evidence="2">The sequence shown here is derived from an EMBL/GenBank/DDBJ whole genome shotgun (WGS) entry which is preliminary data.</text>
</comment>
<dbReference type="OrthoDB" id="624106at2"/>
<dbReference type="AlphaFoldDB" id="A0A081PE02"/>
<name>A0A081PE02_9SPHI</name>
<dbReference type="Proteomes" id="UP000028007">
    <property type="component" value="Unassembled WGS sequence"/>
</dbReference>
<reference evidence="2 3" key="1">
    <citation type="journal article" date="1992" name="Int. J. Syst. Bacteriol.">
        <title>Sphingobacterium antarcticus sp. nov. a Psychrotrophic Bacterium from the Soils of Schirmacher Oasis, Antarctica.</title>
        <authorList>
            <person name="Shivaji S."/>
            <person name="Ray M.K."/>
            <person name="Rao N.S."/>
            <person name="Saiserr L."/>
            <person name="Jagannadham M.V."/>
            <person name="Kumar G.S."/>
            <person name="Reddy G."/>
            <person name="Bhargava P.M."/>
        </authorList>
    </citation>
    <scope>NUCLEOTIDE SEQUENCE [LARGE SCALE GENOMIC DNA]</scope>
    <source>
        <strain evidence="2 3">4BY</strain>
    </source>
</reference>
<accession>A0A081PE02</accession>
<proteinExistence type="predicted"/>
<dbReference type="eggNOG" id="COG2327">
    <property type="taxonomic scope" value="Bacteria"/>
</dbReference>
<organism evidence="2 3">
    <name type="scientific">Pedobacter antarcticus 4BY</name>
    <dbReference type="NCBI Taxonomy" id="1358423"/>
    <lineage>
        <taxon>Bacteria</taxon>
        <taxon>Pseudomonadati</taxon>
        <taxon>Bacteroidota</taxon>
        <taxon>Sphingobacteriia</taxon>
        <taxon>Sphingobacteriales</taxon>
        <taxon>Sphingobacteriaceae</taxon>
        <taxon>Pedobacter</taxon>
    </lineage>
</organism>
<dbReference type="RefSeq" id="WP_037443106.1">
    <property type="nucleotide sequence ID" value="NZ_JNFF01000092.1"/>
</dbReference>
<dbReference type="EMBL" id="JNFF01000092">
    <property type="protein sequence ID" value="KEQ28925.1"/>
    <property type="molecule type" value="Genomic_DNA"/>
</dbReference>
<protein>
    <recommendedName>
        <fullName evidence="1">Polysaccharide pyruvyl transferase domain-containing protein</fullName>
    </recommendedName>
</protein>
<dbReference type="PANTHER" id="PTHR36836:SF1">
    <property type="entry name" value="COLANIC ACID BIOSYNTHESIS PROTEIN WCAK"/>
    <property type="match status" value="1"/>
</dbReference>
<evidence type="ECO:0000313" key="2">
    <source>
        <dbReference type="EMBL" id="KEQ28925.1"/>
    </source>
</evidence>
<sequence length="381" mass="43998">MVPSQKKYKNIISGGYGLFNFGDDALMYVLYKKFEKQFAERNMMFLCLNPTYLKKLVPRATVLPRLTRKSVTCDNFILGGGTLFYSFTGEKNKTRKSLASKVKMILTDFTLAVGKVLVKLKIASMKYEPDQYNRIYSLGIGLGPFDNGDDSKKMYAKNFCKEAYWLSVRDRKSSSYLEDWGIENSFFGADICFLPDIFELPKAKSVGVKKIGIVVRDWDKNENSYKDQIFRSLKDLRKEYDVTFIVFSKFSDVSWVETLEQKGERFICWNPNKENISDFLNVLNEFDLFITARYHGFIFASLLNIPSICIDIEPKLSLAHETFKSSSFLWSSPFKAESLIGSVNEIELNHSQIKKQLVIDVDRQVELSVKMFEEFETQLVN</sequence>
<feature type="domain" description="Polysaccharide pyruvyl transferase" evidence="1">
    <location>
        <begin position="20"/>
        <end position="312"/>
    </location>
</feature>